<dbReference type="VEuPathDB" id="VectorBase:AGAMI1_000455"/>
<dbReference type="EMBL" id="AAAB01008987">
    <property type="status" value="NOT_ANNOTATED_CDS"/>
    <property type="molecule type" value="Genomic_DNA"/>
</dbReference>
<dbReference type="EMBL" id="HACL01000098">
    <property type="protein sequence ID" value="CFW94392.1"/>
    <property type="molecule type" value="Transcribed_RNA"/>
</dbReference>
<reference evidence="3 4" key="1">
    <citation type="journal article" date="2002" name="Science">
        <title>The genome sequence of the malaria mosquito Anopheles gambiae.</title>
        <authorList>
            <person name="Holt R.A."/>
            <person name="Subramanian G.M."/>
            <person name="Halpern A."/>
            <person name="Sutton G.G."/>
            <person name="Charlab R."/>
            <person name="Nusskern D.R."/>
            <person name="Wincker P."/>
            <person name="Clark A.G."/>
            <person name="Ribeiro J.M."/>
            <person name="Wides R."/>
            <person name="Salzberg S.L."/>
            <person name="Loftus B."/>
            <person name="Yandell M."/>
            <person name="Majoros W.H."/>
            <person name="Rusch D.B."/>
            <person name="Lai Z."/>
            <person name="Kraft C.L."/>
            <person name="Abril J.F."/>
            <person name="Anthouard V."/>
            <person name="Arensburger P."/>
            <person name="Atkinson P.W."/>
            <person name="Baden H."/>
            <person name="de Berardinis V."/>
            <person name="Baldwin D."/>
            <person name="Benes V."/>
            <person name="Biedler J."/>
            <person name="Blass C."/>
            <person name="Bolanos R."/>
            <person name="Boscus D."/>
            <person name="Barnstead M."/>
            <person name="Cai S."/>
            <person name="Center A."/>
            <person name="Chaturverdi K."/>
            <person name="Christophides G.K."/>
            <person name="Chrystal M.A."/>
            <person name="Clamp M."/>
            <person name="Cravchik A."/>
            <person name="Curwen V."/>
            <person name="Dana A."/>
            <person name="Delcher A."/>
            <person name="Dew I."/>
            <person name="Evans C.A."/>
            <person name="Flanigan M."/>
            <person name="Grundschober-Freimoser A."/>
            <person name="Friedli L."/>
            <person name="Gu Z."/>
            <person name="Guan P."/>
            <person name="Guigo R."/>
            <person name="Hillenmeyer M.E."/>
            <person name="Hladun S.L."/>
            <person name="Hogan J.R."/>
            <person name="Hong Y.S."/>
            <person name="Hoover J."/>
            <person name="Jaillon O."/>
            <person name="Ke Z."/>
            <person name="Kodira C."/>
            <person name="Kokoza E."/>
            <person name="Koutsos A."/>
            <person name="Letunic I."/>
            <person name="Levitsky A."/>
            <person name="Liang Y."/>
            <person name="Lin J.J."/>
            <person name="Lobo N.F."/>
            <person name="Lopez J.R."/>
            <person name="Malek J.A."/>
            <person name="McIntosh T.C."/>
            <person name="Meister S."/>
            <person name="Miller J."/>
            <person name="Mobarry C."/>
            <person name="Mongin E."/>
            <person name="Murphy S.D."/>
            <person name="O'Brochta D.A."/>
            <person name="Pfannkoch C."/>
            <person name="Qi R."/>
            <person name="Regier M.A."/>
            <person name="Remington K."/>
            <person name="Shao H."/>
            <person name="Sharakhova M.V."/>
            <person name="Sitter C.D."/>
            <person name="Shetty J."/>
            <person name="Smith T.J."/>
            <person name="Strong R."/>
            <person name="Sun J."/>
            <person name="Thomasova D."/>
            <person name="Ton L.Q."/>
            <person name="Topalis P."/>
            <person name="Tu Z."/>
            <person name="Unger M.F."/>
            <person name="Walenz B."/>
            <person name="Wang A."/>
            <person name="Wang J."/>
            <person name="Wang M."/>
            <person name="Wang X."/>
            <person name="Woodford K.J."/>
            <person name="Wortman J.R."/>
            <person name="Wu M."/>
            <person name="Yao A."/>
            <person name="Zdobnov E.M."/>
            <person name="Zhang H."/>
            <person name="Zhao Q."/>
            <person name="Zhao S."/>
            <person name="Zhu S.C."/>
            <person name="Zhimulev I."/>
            <person name="Coluzzi M."/>
            <person name="della Torre A."/>
            <person name="Roth C.W."/>
            <person name="Louis C."/>
            <person name="Kalush F."/>
            <person name="Mural R.J."/>
            <person name="Myers E.W."/>
            <person name="Adams M.D."/>
            <person name="Smith H.O."/>
            <person name="Broder S."/>
            <person name="Gardner M.J."/>
            <person name="Fraser C.M."/>
            <person name="Birney E."/>
            <person name="Bork P."/>
            <person name="Brey P.T."/>
            <person name="Venter J.C."/>
            <person name="Weissenbach J."/>
            <person name="Kafatos F.C."/>
            <person name="Collins F.H."/>
            <person name="Hoffman S.L."/>
        </authorList>
    </citation>
    <scope>NUCLEOTIDE SEQUENCE [LARGE SCALE GENOMIC DNA]</scope>
    <source>
        <strain evidence="3 4">PEST</strain>
    </source>
</reference>
<dbReference type="Pfam" id="PF16030">
    <property type="entry name" value="GD_N"/>
    <property type="match status" value="1"/>
</dbReference>
<evidence type="ECO:0000313" key="4">
    <source>
        <dbReference type="Proteomes" id="UP000007062"/>
    </source>
</evidence>
<protein>
    <submittedName>
        <fullName evidence="3">GD_N domain-containing protein</fullName>
    </submittedName>
</protein>
<evidence type="ECO:0000259" key="1">
    <source>
        <dbReference type="Pfam" id="PF16030"/>
    </source>
</evidence>
<dbReference type="InterPro" id="IPR031986">
    <property type="entry name" value="GD_N"/>
</dbReference>
<reference evidence="3" key="4">
    <citation type="submission" date="2021-01" db="UniProtKB">
        <authorList>
            <consortium name="EnsemblMetazoa"/>
        </authorList>
    </citation>
    <scope>IDENTIFICATION</scope>
    <source>
        <strain evidence="3">PEST</strain>
    </source>
</reference>
<reference evidence="3" key="2">
    <citation type="journal article" date="2004" name="Trends Parasitol.">
        <title>The Anopheles gambiae genome: an update.</title>
        <authorList>
            <person name="Mongin E."/>
            <person name="Louis C."/>
            <person name="Holt R.A."/>
            <person name="Birney E."/>
            <person name="Collins F.H."/>
        </authorList>
    </citation>
    <scope>NUCLEOTIDE SEQUENCE [LARGE SCALE GENOMIC DNA]</scope>
    <source>
        <strain evidence="3">PEST</strain>
    </source>
</reference>
<feature type="domain" description="Serine protease gd N-terminal" evidence="1">
    <location>
        <begin position="2"/>
        <end position="94"/>
    </location>
</feature>
<sequence>MDNNTKQPFGYVKLQGLRAYQAITLQIDMRIAAIVRKNNVGSISLYKSTSQTVRDIKKNKPAWYRVNFPYKNILPSVVAIRVNGRTICAGRRASNTESSISLQHTIYPSV</sequence>
<dbReference type="AlphaFoldDB" id="A0A0E4G8P9"/>
<evidence type="ECO:0000313" key="2">
    <source>
        <dbReference type="EMBL" id="CFW94392.1"/>
    </source>
</evidence>
<keyword evidence="4" id="KW-1185">Reference proteome</keyword>
<proteinExistence type="predicted"/>
<reference evidence="2" key="3">
    <citation type="submission" date="2015-03" db="EMBL/GenBank/DDBJ databases">
        <title>Long non-coding RNA discovery across the genus Anopheles reveals conserved secondary structures within and beyond the Gambiae complex.</title>
        <authorList>
            <person name="Jenkins A."/>
            <person name="Waterhouse R."/>
            <person name="Muskavitch M."/>
        </authorList>
    </citation>
    <scope>NUCLEOTIDE SEQUENCE</scope>
    <source>
        <tissue evidence="2">Whole body</tissue>
    </source>
</reference>
<dbReference type="Proteomes" id="UP000007062">
    <property type="component" value="Chromosome 2R"/>
</dbReference>
<dbReference type="EnsemblMetazoa" id="AGAP028471-RA">
    <property type="protein sequence ID" value="AGAP028471-PA"/>
    <property type="gene ID" value="AGAP028471"/>
</dbReference>
<organism evidence="2">
    <name type="scientific">Anopheles gambiae</name>
    <name type="common">African malaria mosquito</name>
    <dbReference type="NCBI Taxonomy" id="7165"/>
    <lineage>
        <taxon>Eukaryota</taxon>
        <taxon>Metazoa</taxon>
        <taxon>Ecdysozoa</taxon>
        <taxon>Arthropoda</taxon>
        <taxon>Hexapoda</taxon>
        <taxon>Insecta</taxon>
        <taxon>Pterygota</taxon>
        <taxon>Neoptera</taxon>
        <taxon>Endopterygota</taxon>
        <taxon>Diptera</taxon>
        <taxon>Nematocera</taxon>
        <taxon>Culicoidea</taxon>
        <taxon>Culicidae</taxon>
        <taxon>Anophelinae</taxon>
        <taxon>Anopheles</taxon>
    </lineage>
</organism>
<evidence type="ECO:0000313" key="3">
    <source>
        <dbReference type="EnsemblMetazoa" id="AGAP028471-PA"/>
    </source>
</evidence>
<name>A0A0E4G8P9_ANOGA</name>
<dbReference type="VEuPathDB" id="VectorBase:AGAP028471"/>
<accession>A0A0E4G8P9</accession>